<feature type="domain" description="UBC core" evidence="1">
    <location>
        <begin position="7"/>
        <end position="137"/>
    </location>
</feature>
<dbReference type="EMBL" id="JBAMMX010000009">
    <property type="protein sequence ID" value="KAK6933605.1"/>
    <property type="molecule type" value="Genomic_DNA"/>
</dbReference>
<keyword evidence="3" id="KW-1185">Reference proteome</keyword>
<dbReference type="InterPro" id="IPR016135">
    <property type="entry name" value="UBQ-conjugating_enzyme/RWD"/>
</dbReference>
<dbReference type="AlphaFoldDB" id="A0AAN8VGE9"/>
<dbReference type="PROSITE" id="PS50127">
    <property type="entry name" value="UBC_2"/>
    <property type="match status" value="1"/>
</dbReference>
<dbReference type="Proteomes" id="UP001370490">
    <property type="component" value="Unassembled WGS sequence"/>
</dbReference>
<dbReference type="PANTHER" id="PTHR24068">
    <property type="entry name" value="UBIQUITIN-CONJUGATING ENZYME E2"/>
    <property type="match status" value="1"/>
</dbReference>
<evidence type="ECO:0000313" key="2">
    <source>
        <dbReference type="EMBL" id="KAK6933605.1"/>
    </source>
</evidence>
<evidence type="ECO:0000259" key="1">
    <source>
        <dbReference type="PROSITE" id="PS50127"/>
    </source>
</evidence>
<organism evidence="2 3">
    <name type="scientific">Dillenia turbinata</name>
    <dbReference type="NCBI Taxonomy" id="194707"/>
    <lineage>
        <taxon>Eukaryota</taxon>
        <taxon>Viridiplantae</taxon>
        <taxon>Streptophyta</taxon>
        <taxon>Embryophyta</taxon>
        <taxon>Tracheophyta</taxon>
        <taxon>Spermatophyta</taxon>
        <taxon>Magnoliopsida</taxon>
        <taxon>eudicotyledons</taxon>
        <taxon>Gunneridae</taxon>
        <taxon>Pentapetalae</taxon>
        <taxon>Dilleniales</taxon>
        <taxon>Dilleniaceae</taxon>
        <taxon>Dillenia</taxon>
    </lineage>
</organism>
<dbReference type="Pfam" id="PF00179">
    <property type="entry name" value="UQ_con"/>
    <property type="match status" value="1"/>
</dbReference>
<proteinExistence type="predicted"/>
<evidence type="ECO:0000313" key="3">
    <source>
        <dbReference type="Proteomes" id="UP001370490"/>
    </source>
</evidence>
<name>A0AAN8VGE9_9MAGN</name>
<protein>
    <submittedName>
        <fullName evidence="2">Ubiquitin-conjugating enzyme E2</fullName>
    </submittedName>
</protein>
<sequence length="137" mass="15882">MSSPSKSREIDLMKPILSGYKFEMTNNGMQEFYTYIRGFWWAFSGYYVQLCSFSLYHGGVWRLGVELPDAYPYKFPSIGFVNKIYLPNIDEIILSAKTDLVNVFEVFFPQLLLYPNPLDPLNGEAIALMMCDRIAYE</sequence>
<comment type="caution">
    <text evidence="2">The sequence shown here is derived from an EMBL/GenBank/DDBJ whole genome shotgun (WGS) entry which is preliminary data.</text>
</comment>
<dbReference type="Gene3D" id="3.10.110.10">
    <property type="entry name" value="Ubiquitin Conjugating Enzyme"/>
    <property type="match status" value="1"/>
</dbReference>
<accession>A0AAN8VGE9</accession>
<dbReference type="InterPro" id="IPR000608">
    <property type="entry name" value="UBC"/>
</dbReference>
<gene>
    <name evidence="2" type="ORF">RJ641_036499</name>
</gene>
<dbReference type="SMART" id="SM00212">
    <property type="entry name" value="UBCc"/>
    <property type="match status" value="1"/>
</dbReference>
<reference evidence="2 3" key="1">
    <citation type="submission" date="2023-12" db="EMBL/GenBank/DDBJ databases">
        <title>A high-quality genome assembly for Dillenia turbinata (Dilleniales).</title>
        <authorList>
            <person name="Chanderbali A."/>
        </authorList>
    </citation>
    <scope>NUCLEOTIDE SEQUENCE [LARGE SCALE GENOMIC DNA]</scope>
    <source>
        <strain evidence="2">LSX21</strain>
        <tissue evidence="2">Leaf</tissue>
    </source>
</reference>
<dbReference type="SUPFAM" id="SSF54495">
    <property type="entry name" value="UBC-like"/>
    <property type="match status" value="1"/>
</dbReference>